<feature type="compositionally biased region" description="Pro residues" evidence="1">
    <location>
        <begin position="21"/>
        <end position="34"/>
    </location>
</feature>
<reference evidence="3" key="1">
    <citation type="submission" date="2017-11" db="EMBL/GenBank/DDBJ databases">
        <authorList>
            <person name="Wibberg D."/>
        </authorList>
    </citation>
    <scope>NUCLEOTIDE SEQUENCE [LARGE SCALE GENOMIC DNA]</scope>
</reference>
<dbReference type="EMBL" id="LT963352">
    <property type="protein sequence ID" value="SOR79968.1"/>
    <property type="molecule type" value="Genomic_DNA"/>
</dbReference>
<name>A0A2N9B9D5_STRCX</name>
<sequence>MPQDLAVEVLRDPSHGFTGVPPQPGSTPRPPDGEPPAELRVKLYRTSEKVLTIFACAPDASSDPAFPRWHEAPLEVSPDDLLERADRLRNRWHDLVVYYRSEGDESGALVGSRPFAETADLSELADRADSVTAKLAEEGYDLLDVMLHGSGYDLGRFREFLLTALAGKETLRISFDSRLYLPWPMLAVDPAACATPWEAFLGHRHQVEQTTTGYPWDHAPLGQRDLATTSLNKDDSLDRVGRAREVHKLLEQRSRLIVRSRGSDLLHALAGPVLNEDVMYFWCHGRMVQSGPSTPGLSIRLSDDEHIDGPVVSRKRRRFRHDSRARFKPFVLLNACGTARAAAPGRLKHLGQELIDMGADGVLAPQIDMPQEFATEYAYAFLDLYLTGRYTAGEISRLLVRRFASEFRNPLALAYSLHCGIDSRLRLVS</sequence>
<evidence type="ECO:0000256" key="1">
    <source>
        <dbReference type="SAM" id="MobiDB-lite"/>
    </source>
</evidence>
<protein>
    <recommendedName>
        <fullName evidence="4">CHAT domain protein</fullName>
    </recommendedName>
</protein>
<proteinExistence type="predicted"/>
<keyword evidence="3" id="KW-1185">Reference proteome</keyword>
<evidence type="ECO:0000313" key="2">
    <source>
        <dbReference type="EMBL" id="SOR79968.1"/>
    </source>
</evidence>
<evidence type="ECO:0000313" key="3">
    <source>
        <dbReference type="Proteomes" id="UP000235464"/>
    </source>
</evidence>
<dbReference type="OrthoDB" id="5183603at2"/>
<dbReference type="RefSeq" id="WP_010043488.1">
    <property type="nucleotide sequence ID" value="NZ_LT962942.1"/>
</dbReference>
<dbReference type="Proteomes" id="UP000235464">
    <property type="component" value="Chromosome I"/>
</dbReference>
<evidence type="ECO:0008006" key="4">
    <source>
        <dbReference type="Google" id="ProtNLM"/>
    </source>
</evidence>
<accession>A0A2N9B9D5</accession>
<feature type="region of interest" description="Disordered" evidence="1">
    <location>
        <begin position="10"/>
        <end position="37"/>
    </location>
</feature>
<organism evidence="2 3">
    <name type="scientific">Streptomyces chartreusis NRRL 3882</name>
    <dbReference type="NCBI Taxonomy" id="1079985"/>
    <lineage>
        <taxon>Bacteria</taxon>
        <taxon>Bacillati</taxon>
        <taxon>Actinomycetota</taxon>
        <taxon>Actinomycetes</taxon>
        <taxon>Kitasatosporales</taxon>
        <taxon>Streptomycetaceae</taxon>
        <taxon>Streptomyces</taxon>
    </lineage>
</organism>
<dbReference type="AlphaFoldDB" id="A0A2N9B9D5"/>
<gene>
    <name evidence="2" type="ORF">SCNRRL3882_3427</name>
</gene>